<dbReference type="InterPro" id="IPR038751">
    <property type="entry name" value="INTS8"/>
</dbReference>
<sequence>MMDVDLLRPGTVPISPDTILWFEFLLNPSLLKKHISKNLPDPSPTDLMIKFMSINSDSRDTEVKIIDFESSESKISNNKKYSHKSVALKILSLKIGAYFKWDLDILEIKLPLPMQLTFLQDLFYITGDFIIELPGRPEFDIATVSDQFLFTLVLYHRWHIRATVNKALNNKQSKPQFIHIPGIQEPTYVAPALVDDIMRKIEANVQHSVQVLNAVIQLTEIKPKMLTFDTFQILTEDSSEIKQNWENMQDISVEEFKCQIHYDLATIYLLREEYDIAKYHITQARDLFNNLTSLKTKMSYCRVQKDVLDGYCRATNVAIVGVELSLTQQLHNSVKNNYAGILDILKADNIAREIPMIYRDNLELDIEGGVANNKIVVPRDLLLNVQCLNLVKKILDNVIVQGNYITELKRSKSVSLDILFPAIDSVLVSASTTDKQRIARYLLYLITMTDTIELSRRILANKSYKSLFDGEQLEEIRTQGAPEVTELPALLLNNDWGVSLTTYNQSKKFHIFELERQLIHSYDPVEIRDLLIKLDRQSSMNPPSRAKSRWEIPIPLQSVVSSLPHGLYQDYTFILLAKSRELTSAKNLKDAKALLNAIEDEIQVHIATQNPNLINLSYKLSKMISWELILVEILQYYNSWNANLTVNSTVEDTNLLELVDKCKQCLANVRETDQAIPRQEIIEYCVVFLLNMAEWDYFCGMDKRWNQCDFAAAISSVCQEIVKQKGTRKFPREAWDLLLVTFGPPKDLPQKRSSTSGNSGSSTTISIGGSGGTKDIMNNTITSTLLRLREPTALAVAISLLARIHNVLRDESSLELYTQYLTLWPASISNANSYNIRMISEFLLHLLTQALKCYPTNVHFLRAMGDLNFILTYYESAMKYYLEAIMVESNLFSQRVPGHLQPMYWRMIKCCAHLQCYTQATVLCQFLEEINYSLAFKMASSDQKSCASTDAMDAYYHCIWDTTILEFLIHLHSKRGEHHRKQLAIKVIGMLELNSNNNDEIQREAANIRKARFFRALAKQYVY</sequence>
<accession>A0A8J2MU79</accession>
<dbReference type="PANTHER" id="PTHR13350">
    <property type="entry name" value="INTEGRATOR COMPLEX SUBUNIT 8"/>
    <property type="match status" value="1"/>
</dbReference>
<keyword evidence="4" id="KW-0158">Chromosome</keyword>
<proteinExistence type="inferred from homology"/>
<evidence type="ECO:0000256" key="4">
    <source>
        <dbReference type="ARBA" id="ARBA00022454"/>
    </source>
</evidence>
<comment type="similarity">
    <text evidence="3">Belongs to the Integrator subunit 8 family.</text>
</comment>
<keyword evidence="9" id="KW-1185">Reference proteome</keyword>
<dbReference type="PANTHER" id="PTHR13350:SF1">
    <property type="entry name" value="INTEGRATOR COMPLEX SUBUNIT 8"/>
    <property type="match status" value="1"/>
</dbReference>
<evidence type="ECO:0000313" key="8">
    <source>
        <dbReference type="EMBL" id="CAG5108466.1"/>
    </source>
</evidence>
<reference evidence="8" key="1">
    <citation type="submission" date="2021-04" db="EMBL/GenBank/DDBJ databases">
        <authorList>
            <person name="Chebbi M.A.C M."/>
        </authorList>
    </citation>
    <scope>NUCLEOTIDE SEQUENCE</scope>
</reference>
<dbReference type="EMBL" id="CAJNRD030001124">
    <property type="protein sequence ID" value="CAG5108466.1"/>
    <property type="molecule type" value="Genomic_DNA"/>
</dbReference>
<feature type="compositionally biased region" description="Low complexity" evidence="6">
    <location>
        <begin position="753"/>
        <end position="767"/>
    </location>
</feature>
<dbReference type="Proteomes" id="UP000786811">
    <property type="component" value="Unassembled WGS sequence"/>
</dbReference>
<evidence type="ECO:0000313" key="9">
    <source>
        <dbReference type="Proteomes" id="UP000786811"/>
    </source>
</evidence>
<evidence type="ECO:0000256" key="2">
    <source>
        <dbReference type="ARBA" id="ARBA00004286"/>
    </source>
</evidence>
<dbReference type="InterPro" id="IPR057980">
    <property type="entry name" value="TPR_INTS8"/>
</dbReference>
<dbReference type="Pfam" id="PF25756">
    <property type="entry name" value="TPR_INTS8"/>
    <property type="match status" value="1"/>
</dbReference>
<evidence type="ECO:0000256" key="5">
    <source>
        <dbReference type="ARBA" id="ARBA00023242"/>
    </source>
</evidence>
<comment type="caution">
    <text evidence="8">The sequence shown here is derived from an EMBL/GenBank/DDBJ whole genome shotgun (WGS) entry which is preliminary data.</text>
</comment>
<dbReference type="InterPro" id="IPR011990">
    <property type="entry name" value="TPR-like_helical_dom_sf"/>
</dbReference>
<dbReference type="AlphaFoldDB" id="A0A8J2MU79"/>
<evidence type="ECO:0000256" key="6">
    <source>
        <dbReference type="SAM" id="MobiDB-lite"/>
    </source>
</evidence>
<name>A0A8J2MU79_COTCN</name>
<dbReference type="GO" id="GO:0005694">
    <property type="term" value="C:chromosome"/>
    <property type="evidence" value="ECO:0007669"/>
    <property type="project" value="UniProtKB-SubCell"/>
</dbReference>
<feature type="region of interest" description="Disordered" evidence="6">
    <location>
        <begin position="746"/>
        <end position="771"/>
    </location>
</feature>
<feature type="domain" description="INTS8 TPR repeats" evidence="7">
    <location>
        <begin position="510"/>
        <end position="1021"/>
    </location>
</feature>
<dbReference type="OrthoDB" id="64340at2759"/>
<dbReference type="SUPFAM" id="SSF48452">
    <property type="entry name" value="TPR-like"/>
    <property type="match status" value="1"/>
</dbReference>
<dbReference type="GO" id="GO:0034472">
    <property type="term" value="P:snRNA 3'-end processing"/>
    <property type="evidence" value="ECO:0007669"/>
    <property type="project" value="InterPro"/>
</dbReference>
<protein>
    <submittedName>
        <fullName evidence="8">Similar to IntS8: Integrator complex subunit 8 (Drosophila melanogaster)</fullName>
    </submittedName>
</protein>
<gene>
    <name evidence="8" type="ORF">HICCMSTLAB_LOCUS13251</name>
</gene>
<evidence type="ECO:0000256" key="1">
    <source>
        <dbReference type="ARBA" id="ARBA00004123"/>
    </source>
</evidence>
<organism evidence="8 9">
    <name type="scientific">Cotesia congregata</name>
    <name type="common">Parasitoid wasp</name>
    <name type="synonym">Apanteles congregatus</name>
    <dbReference type="NCBI Taxonomy" id="51543"/>
    <lineage>
        <taxon>Eukaryota</taxon>
        <taxon>Metazoa</taxon>
        <taxon>Ecdysozoa</taxon>
        <taxon>Arthropoda</taxon>
        <taxon>Hexapoda</taxon>
        <taxon>Insecta</taxon>
        <taxon>Pterygota</taxon>
        <taxon>Neoptera</taxon>
        <taxon>Endopterygota</taxon>
        <taxon>Hymenoptera</taxon>
        <taxon>Apocrita</taxon>
        <taxon>Ichneumonoidea</taxon>
        <taxon>Braconidae</taxon>
        <taxon>Microgastrinae</taxon>
        <taxon>Cotesia</taxon>
    </lineage>
</organism>
<evidence type="ECO:0000259" key="7">
    <source>
        <dbReference type="Pfam" id="PF25756"/>
    </source>
</evidence>
<comment type="subcellular location">
    <subcellularLocation>
        <location evidence="2">Chromosome</location>
    </subcellularLocation>
    <subcellularLocation>
        <location evidence="1">Nucleus</location>
    </subcellularLocation>
</comment>
<keyword evidence="5" id="KW-0539">Nucleus</keyword>
<dbReference type="GO" id="GO:0032039">
    <property type="term" value="C:integrator complex"/>
    <property type="evidence" value="ECO:0007669"/>
    <property type="project" value="TreeGrafter"/>
</dbReference>
<evidence type="ECO:0000256" key="3">
    <source>
        <dbReference type="ARBA" id="ARBA00007147"/>
    </source>
</evidence>